<reference evidence="3 4" key="1">
    <citation type="submission" date="2016-05" db="EMBL/GenBank/DDBJ databases">
        <title>Complete genome sequence of two 2,5-diketo-D-glunonic acid producing strain Tatumella citrea.</title>
        <authorList>
            <person name="Duan C."/>
            <person name="Yang J."/>
            <person name="Yang S."/>
        </authorList>
    </citation>
    <scope>NUCLEOTIDE SEQUENCE [LARGE SCALE GENOMIC DNA]</scope>
    <source>
        <strain evidence="2 3">ATCC 39140</strain>
        <strain evidence="1 4">DSM 13699</strain>
    </source>
</reference>
<evidence type="ECO:0000313" key="1">
    <source>
        <dbReference type="EMBL" id="ARU92602.1"/>
    </source>
</evidence>
<name>A0A1Y0LFJ4_TATCI</name>
<evidence type="ECO:0000313" key="4">
    <source>
        <dbReference type="Proteomes" id="UP000195814"/>
    </source>
</evidence>
<keyword evidence="3" id="KW-1185">Reference proteome</keyword>
<organism evidence="1 4">
    <name type="scientific">Tatumella citrea</name>
    <name type="common">Pantoea citrea</name>
    <dbReference type="NCBI Taxonomy" id="53336"/>
    <lineage>
        <taxon>Bacteria</taxon>
        <taxon>Pseudomonadati</taxon>
        <taxon>Pseudomonadota</taxon>
        <taxon>Gammaproteobacteria</taxon>
        <taxon>Enterobacterales</taxon>
        <taxon>Erwiniaceae</taxon>
        <taxon>Tatumella</taxon>
    </lineage>
</organism>
<gene>
    <name evidence="1" type="ORF">A7K98_01595</name>
    <name evidence="2" type="ORF">A7K99_01590</name>
</gene>
<dbReference type="AlphaFoldDB" id="A0A1Y0LFJ4"/>
<evidence type="ECO:0000313" key="3">
    <source>
        <dbReference type="Proteomes" id="UP000195729"/>
    </source>
</evidence>
<dbReference type="EMBL" id="CP015579">
    <property type="protein sequence ID" value="ARU92602.1"/>
    <property type="molecule type" value="Genomic_DNA"/>
</dbReference>
<protein>
    <submittedName>
        <fullName evidence="1">Uncharacterized protein</fullName>
    </submittedName>
</protein>
<dbReference type="EMBL" id="CP015581">
    <property type="protein sequence ID" value="ARU96637.1"/>
    <property type="molecule type" value="Genomic_DNA"/>
</dbReference>
<evidence type="ECO:0000313" key="2">
    <source>
        <dbReference type="EMBL" id="ARU96637.1"/>
    </source>
</evidence>
<proteinExistence type="predicted"/>
<dbReference type="Proteomes" id="UP000195814">
    <property type="component" value="Chromosome"/>
</dbReference>
<dbReference type="KEGG" id="tci:A7K98_01595"/>
<sequence length="68" mass="7901">MRSFAVIFLQPPFCDLPYFIQCSEQIKIQYFSPVCPVKSFNKSILSGFSRLNELQLYIMIFSPLGQCQ</sequence>
<accession>A0A1Y0LFJ4</accession>
<dbReference type="Proteomes" id="UP000195729">
    <property type="component" value="Chromosome"/>
</dbReference>